<feature type="compositionally biased region" description="Pro residues" evidence="1">
    <location>
        <begin position="122"/>
        <end position="137"/>
    </location>
</feature>
<reference evidence="3 4" key="1">
    <citation type="submission" date="2015-07" db="EMBL/GenBank/DDBJ databases">
        <title>Comparative genomics of the Sigatoka disease complex on banana suggests a link between parallel evolutionary changes in Pseudocercospora fijiensis and Pseudocercospora eumusae and increased virulence on the banana host.</title>
        <authorList>
            <person name="Chang T.-C."/>
            <person name="Salvucci A."/>
            <person name="Crous P.W."/>
            <person name="Stergiopoulos I."/>
        </authorList>
    </citation>
    <scope>NUCLEOTIDE SEQUENCE [LARGE SCALE GENOMIC DNA]</scope>
    <source>
        <strain evidence="3 4">CBS 116634</strain>
    </source>
</reference>
<evidence type="ECO:0000313" key="3">
    <source>
        <dbReference type="EMBL" id="KXT12545.1"/>
    </source>
</evidence>
<organism evidence="3 4">
    <name type="scientific">Pseudocercospora musae</name>
    <dbReference type="NCBI Taxonomy" id="113226"/>
    <lineage>
        <taxon>Eukaryota</taxon>
        <taxon>Fungi</taxon>
        <taxon>Dikarya</taxon>
        <taxon>Ascomycota</taxon>
        <taxon>Pezizomycotina</taxon>
        <taxon>Dothideomycetes</taxon>
        <taxon>Dothideomycetidae</taxon>
        <taxon>Mycosphaerellales</taxon>
        <taxon>Mycosphaerellaceae</taxon>
        <taxon>Pseudocercospora</taxon>
    </lineage>
</organism>
<gene>
    <name evidence="3" type="ORF">AC579_7472</name>
</gene>
<keyword evidence="2" id="KW-0472">Membrane</keyword>
<feature type="compositionally biased region" description="Basic and acidic residues" evidence="1">
    <location>
        <begin position="51"/>
        <end position="66"/>
    </location>
</feature>
<keyword evidence="2" id="KW-1133">Transmembrane helix</keyword>
<feature type="region of interest" description="Disordered" evidence="1">
    <location>
        <begin position="98"/>
        <end position="153"/>
    </location>
</feature>
<comment type="caution">
    <text evidence="3">The sequence shown here is derived from an EMBL/GenBank/DDBJ whole genome shotgun (WGS) entry which is preliminary data.</text>
</comment>
<keyword evidence="2" id="KW-0812">Transmembrane</keyword>
<dbReference type="OrthoDB" id="3639052at2759"/>
<feature type="region of interest" description="Disordered" evidence="1">
    <location>
        <begin position="1"/>
        <end position="71"/>
    </location>
</feature>
<dbReference type="STRING" id="113226.A0A139ID67"/>
<feature type="transmembrane region" description="Helical" evidence="2">
    <location>
        <begin position="367"/>
        <end position="387"/>
    </location>
</feature>
<evidence type="ECO:0000256" key="1">
    <source>
        <dbReference type="SAM" id="MobiDB-lite"/>
    </source>
</evidence>
<evidence type="ECO:0000256" key="2">
    <source>
        <dbReference type="SAM" id="Phobius"/>
    </source>
</evidence>
<feature type="compositionally biased region" description="Basic residues" evidence="1">
    <location>
        <begin position="38"/>
        <end position="50"/>
    </location>
</feature>
<feature type="transmembrane region" description="Helical" evidence="2">
    <location>
        <begin position="399"/>
        <end position="420"/>
    </location>
</feature>
<dbReference type="EMBL" id="LFZO01000148">
    <property type="protein sequence ID" value="KXT12545.1"/>
    <property type="molecule type" value="Genomic_DNA"/>
</dbReference>
<protein>
    <submittedName>
        <fullName evidence="3">Uncharacterized protein</fullName>
    </submittedName>
</protein>
<dbReference type="AlphaFoldDB" id="A0A139ID67"/>
<sequence>MSGSSVSEADLANLDNFRSNKRHTDKELRQIHISKPQHSSRKKSRHRSSRRYAETAPKKDHGHITDQESDDLLDDYYGGTFLPDIRLDHDARPERVSARPGLIYIRPNSMPQPLRPSAGLGAPPPRPPNGPPPPPISPSWSDAGSYHPSHMPTNPAYRPFAPRYIPYRRNSAMVPIRRQGFIERAPPNSKGLWARAADYSKGDGRLKLKLKLVLTRHGERYKSRGFVYEKGIWDDFDFARRLTHEYRRLKTDHIGLVQKLTAYKAISFVYFLQYHAFPCPGYKHGRWQISDKKAIMNQDNDRGRAFFTFQLRKKARSVSKLFHVFRDNGEERRQKHSRVWVDNLDELIEPGAVIDLEIKETFDSTKIYAALLLVILLSLGAALGYGFGMNNDFSTGFSIASWLITAFGFFAAIVAAGEYFGLDRPTMTLWDADPLDKGNVLPADIYRDTAHPQDR</sequence>
<name>A0A139ID67_9PEZI</name>
<accession>A0A139ID67</accession>
<evidence type="ECO:0000313" key="4">
    <source>
        <dbReference type="Proteomes" id="UP000073492"/>
    </source>
</evidence>
<proteinExistence type="predicted"/>
<keyword evidence="4" id="KW-1185">Reference proteome</keyword>
<dbReference type="Proteomes" id="UP000073492">
    <property type="component" value="Unassembled WGS sequence"/>
</dbReference>